<organism evidence="1 2">
    <name type="scientific">Cognatishimia maritima</name>
    <dbReference type="NCBI Taxonomy" id="870908"/>
    <lineage>
        <taxon>Bacteria</taxon>
        <taxon>Pseudomonadati</taxon>
        <taxon>Pseudomonadota</taxon>
        <taxon>Alphaproteobacteria</taxon>
        <taxon>Rhodobacterales</taxon>
        <taxon>Paracoccaceae</taxon>
        <taxon>Cognatishimia</taxon>
    </lineage>
</organism>
<dbReference type="AlphaFoldDB" id="A0A1M5Q808"/>
<accession>A0A1M5Q808</accession>
<evidence type="ECO:0000313" key="1">
    <source>
        <dbReference type="EMBL" id="SHH10314.1"/>
    </source>
</evidence>
<reference evidence="2" key="1">
    <citation type="submission" date="2016-11" db="EMBL/GenBank/DDBJ databases">
        <authorList>
            <person name="Varghese N."/>
            <person name="Submissions S."/>
        </authorList>
    </citation>
    <scope>NUCLEOTIDE SEQUENCE [LARGE SCALE GENOMIC DNA]</scope>
    <source>
        <strain evidence="2">DSM 28223</strain>
    </source>
</reference>
<sequence length="39" mass="4586">MTKPARNSKKSRNYYAWVAEGWVSEHDAYHGPIWDTLGY</sequence>
<protein>
    <submittedName>
        <fullName evidence="1">Uncharacterized protein</fullName>
    </submittedName>
</protein>
<dbReference type="EMBL" id="FQWM01000003">
    <property type="protein sequence ID" value="SHH10314.1"/>
    <property type="molecule type" value="Genomic_DNA"/>
</dbReference>
<gene>
    <name evidence="1" type="ORF">SAMN04488044_1903</name>
</gene>
<name>A0A1M5Q808_9RHOB</name>
<proteinExistence type="predicted"/>
<dbReference type="Proteomes" id="UP000184211">
    <property type="component" value="Unassembled WGS sequence"/>
</dbReference>
<evidence type="ECO:0000313" key="2">
    <source>
        <dbReference type="Proteomes" id="UP000184211"/>
    </source>
</evidence>
<keyword evidence="2" id="KW-1185">Reference proteome</keyword>